<sequence length="357" mass="38603">MRYLNILTTLAGLLAAVTAATVKLDGKPITVGDGGYPRAIVLKDNTLVASYARGNSILVRHSKDEGITWSEEYVVRNQANPTGKVVDLNNAFLYQKPSGEVLCAYRRHIKDTKDNLLELNIDVSHSTDGGKVWNYISSVNHDVPRDGVIGFWEPFLRYNIDGKLEVYWAHEISATNQDTVKKVSEDEGKSWGPFTPGMTGVDKNVRDGMPNFASLDSTNKNLIMAFETNEVGPFKVWTVTSSNGGKSWGDRKIIFSPETPTAGRQAGGPGIVNMNGTLVVSFMTNQDAEVGDGYPHAKPGTDMKVITSTDKGNTWSAPVTVIEDAAWGGITVVDDRALVLGAAYTTGKAAAQFITVA</sequence>
<dbReference type="EMBL" id="MU006787">
    <property type="protein sequence ID" value="KAF2639247.1"/>
    <property type="molecule type" value="Genomic_DNA"/>
</dbReference>
<name>A0A6A6RVQ7_9PLEO</name>
<protein>
    <submittedName>
        <fullName evidence="2">Neuraminidase</fullName>
    </submittedName>
</protein>
<dbReference type="AlphaFoldDB" id="A0A6A6RVQ7"/>
<feature type="signal peptide" evidence="1">
    <location>
        <begin position="1"/>
        <end position="19"/>
    </location>
</feature>
<dbReference type="OrthoDB" id="2739686at2759"/>
<dbReference type="Proteomes" id="UP000799753">
    <property type="component" value="Unassembled WGS sequence"/>
</dbReference>
<evidence type="ECO:0000256" key="1">
    <source>
        <dbReference type="SAM" id="SignalP"/>
    </source>
</evidence>
<dbReference type="SUPFAM" id="SSF50939">
    <property type="entry name" value="Sialidases"/>
    <property type="match status" value="1"/>
</dbReference>
<proteinExistence type="predicted"/>
<dbReference type="PANTHER" id="PTHR38792">
    <property type="entry name" value="BNR/ASP-BOX REPEAT DOMAIN PROTEIN (AFU_ORTHOLOGUE AFUA_7G06430)-RELATED"/>
    <property type="match status" value="1"/>
</dbReference>
<evidence type="ECO:0000313" key="3">
    <source>
        <dbReference type="Proteomes" id="UP000799753"/>
    </source>
</evidence>
<dbReference type="Gene3D" id="2.120.10.10">
    <property type="match status" value="1"/>
</dbReference>
<feature type="chain" id="PRO_5025601959" evidence="1">
    <location>
        <begin position="20"/>
        <end position="357"/>
    </location>
</feature>
<dbReference type="CDD" id="cd15482">
    <property type="entry name" value="Sialidase_non-viral"/>
    <property type="match status" value="1"/>
</dbReference>
<dbReference type="InterPro" id="IPR036278">
    <property type="entry name" value="Sialidase_sf"/>
</dbReference>
<gene>
    <name evidence="2" type="ORF">P280DRAFT_454414</name>
</gene>
<keyword evidence="1" id="KW-0732">Signal</keyword>
<organism evidence="2 3">
    <name type="scientific">Massarina eburnea CBS 473.64</name>
    <dbReference type="NCBI Taxonomy" id="1395130"/>
    <lineage>
        <taxon>Eukaryota</taxon>
        <taxon>Fungi</taxon>
        <taxon>Dikarya</taxon>
        <taxon>Ascomycota</taxon>
        <taxon>Pezizomycotina</taxon>
        <taxon>Dothideomycetes</taxon>
        <taxon>Pleosporomycetidae</taxon>
        <taxon>Pleosporales</taxon>
        <taxon>Massarineae</taxon>
        <taxon>Massarinaceae</taxon>
        <taxon>Massarina</taxon>
    </lineage>
</organism>
<dbReference type="PANTHER" id="PTHR38792:SF3">
    <property type="entry name" value="BNR_ASP-BOX REPEAT DOMAIN PROTEIN (AFU_ORTHOLOGUE AFUA_7G06430)-RELATED"/>
    <property type="match status" value="1"/>
</dbReference>
<evidence type="ECO:0000313" key="2">
    <source>
        <dbReference type="EMBL" id="KAF2639247.1"/>
    </source>
</evidence>
<keyword evidence="3" id="KW-1185">Reference proteome</keyword>
<reference evidence="2" key="1">
    <citation type="journal article" date="2020" name="Stud. Mycol.">
        <title>101 Dothideomycetes genomes: a test case for predicting lifestyles and emergence of pathogens.</title>
        <authorList>
            <person name="Haridas S."/>
            <person name="Albert R."/>
            <person name="Binder M."/>
            <person name="Bloem J."/>
            <person name="Labutti K."/>
            <person name="Salamov A."/>
            <person name="Andreopoulos B."/>
            <person name="Baker S."/>
            <person name="Barry K."/>
            <person name="Bills G."/>
            <person name="Bluhm B."/>
            <person name="Cannon C."/>
            <person name="Castanera R."/>
            <person name="Culley D."/>
            <person name="Daum C."/>
            <person name="Ezra D."/>
            <person name="Gonzalez J."/>
            <person name="Henrissat B."/>
            <person name="Kuo A."/>
            <person name="Liang C."/>
            <person name="Lipzen A."/>
            <person name="Lutzoni F."/>
            <person name="Magnuson J."/>
            <person name="Mondo S."/>
            <person name="Nolan M."/>
            <person name="Ohm R."/>
            <person name="Pangilinan J."/>
            <person name="Park H.-J."/>
            <person name="Ramirez L."/>
            <person name="Alfaro M."/>
            <person name="Sun H."/>
            <person name="Tritt A."/>
            <person name="Yoshinaga Y."/>
            <person name="Zwiers L.-H."/>
            <person name="Turgeon B."/>
            <person name="Goodwin S."/>
            <person name="Spatafora J."/>
            <person name="Crous P."/>
            <person name="Grigoriev I."/>
        </authorList>
    </citation>
    <scope>NUCLEOTIDE SEQUENCE</scope>
    <source>
        <strain evidence="2">CBS 473.64</strain>
    </source>
</reference>
<accession>A0A6A6RVQ7</accession>